<feature type="repeat" description="ANK" evidence="3">
    <location>
        <begin position="234"/>
        <end position="266"/>
    </location>
</feature>
<feature type="repeat" description="ANK" evidence="3">
    <location>
        <begin position="73"/>
        <end position="105"/>
    </location>
</feature>
<evidence type="ECO:0000313" key="4">
    <source>
        <dbReference type="EMBL" id="PIW16223.1"/>
    </source>
</evidence>
<feature type="repeat" description="ANK" evidence="3">
    <location>
        <begin position="39"/>
        <end position="71"/>
    </location>
</feature>
<dbReference type="PANTHER" id="PTHR24198">
    <property type="entry name" value="ANKYRIN REPEAT AND PROTEIN KINASE DOMAIN-CONTAINING PROTEIN"/>
    <property type="match status" value="1"/>
</dbReference>
<dbReference type="Pfam" id="PF12796">
    <property type="entry name" value="Ank_2"/>
    <property type="match status" value="3"/>
</dbReference>
<dbReference type="PROSITE" id="PS50088">
    <property type="entry name" value="ANK_REPEAT"/>
    <property type="match status" value="7"/>
</dbReference>
<organism evidence="4 5">
    <name type="scientific">bacterium (Candidatus Blackallbacteria) CG17_big_fil_post_rev_8_21_14_2_50_48_46</name>
    <dbReference type="NCBI Taxonomy" id="2014261"/>
    <lineage>
        <taxon>Bacteria</taxon>
        <taxon>Candidatus Blackallbacteria</taxon>
    </lineage>
</organism>
<dbReference type="Proteomes" id="UP000231019">
    <property type="component" value="Unassembled WGS sequence"/>
</dbReference>
<keyword evidence="1" id="KW-0677">Repeat</keyword>
<feature type="repeat" description="ANK" evidence="3">
    <location>
        <begin position="106"/>
        <end position="138"/>
    </location>
</feature>
<feature type="repeat" description="ANK" evidence="3">
    <location>
        <begin position="333"/>
        <end position="365"/>
    </location>
</feature>
<evidence type="ECO:0000256" key="1">
    <source>
        <dbReference type="ARBA" id="ARBA00022737"/>
    </source>
</evidence>
<evidence type="ECO:0000313" key="5">
    <source>
        <dbReference type="Proteomes" id="UP000231019"/>
    </source>
</evidence>
<accession>A0A2M7G387</accession>
<gene>
    <name evidence="4" type="ORF">COW36_13915</name>
</gene>
<keyword evidence="2 3" id="KW-0040">ANK repeat</keyword>
<dbReference type="InterPro" id="IPR003325">
    <property type="entry name" value="TerD"/>
</dbReference>
<sequence length="1059" mass="118654">MTENLSDLNAELHQAIILQKNDRVKALLKLGANPNLVYQSQPPLHWAACYPSKAIITELLNQGADIDIRDTNYQETALFKALRYGQNEIARFLLTQGAKTQIKNAWGETPLHLAASRQDLDLVQNLLGDGRHINQRTYFGQTPLHQTAMQGSLQMVKFLIEKGANPNKKNNQGLNALLCSVFQSKPEIFAYLRPLVRRYTAQTRLQALKLALQYLRVEMVAYLLKPEDLKTPLGPEHPLLLALKAGHTPLLDLLKKQGADLNAFTPQAETPLHLATEANWLLGVDWLLKNGANPLARNAQGQTALAKALQQGNLPLSEKLLKGWQNPDLCLAPGESSLALAKKAGSPEIARLLLMAGAQIQGESAKTWVDNTFYLQKSMRLMVEPGSSELPLSFLVGLQKNIESLGFILSPALAERILTLSESSFKAFYVDLIPLLQKAVGAHKVFQPMYPNFPDQVQKMPDWELHFNALRHYWGDAIGQRIMPHYAKQERPPLAETSAFKQLDLGNAEDFLQIFVRLQKAKIALSPEDKQLLEWFVFSRRETLFKLLEAQIPLRENAALLAAALLTHLHAPEQAVVYLTNSTDVLRLATVLSKGDVSLAEKTKFISFSKAQRRFLLAQFERMQDLTEALQKRPEIFKRLAERLHPGEYAKAYPQTFAAFQALRQGRKQPCFGRALEMALAEKNLAQALKVLTPRPGELARRLDHLLRISQDPGPVLKQFEHAAKGLPSALLLQVMAHFEFRPHPPALRVFFPKGEVAKLHALDTLLPPLSTAVCAEVVQACKSALLAQYQQRPSLGKVYLDPHLKNFKVPFALRSASKALRTVARGSRVPLGPGSTLRFFIWWKDGKNRTDLDLSALALDQDFAYQTTLSYYNLKELGGCHSGDITSAPEGASEFIDLEIETFLKTGCRYVLMVVNSYTEQPYCDLPECFAGFMLRTEPNSGEIYEPRTVLNKFDLSANTKIALPLILDLEKREMIWTDLALKKNPNHVNNVHGNRSNLSLLCQAMTELQKPSLYQLLNLHIEARGERVATRAEAETIFALDQGITPWDTDQLISAFL</sequence>
<dbReference type="PANTHER" id="PTHR24198:SF165">
    <property type="entry name" value="ANKYRIN REPEAT-CONTAINING PROTEIN-RELATED"/>
    <property type="match status" value="1"/>
</dbReference>
<feature type="repeat" description="ANK" evidence="3">
    <location>
        <begin position="267"/>
        <end position="299"/>
    </location>
</feature>
<dbReference type="InterPro" id="IPR036770">
    <property type="entry name" value="Ankyrin_rpt-contain_sf"/>
</dbReference>
<dbReference type="EMBL" id="PFFQ01000039">
    <property type="protein sequence ID" value="PIW16223.1"/>
    <property type="molecule type" value="Genomic_DNA"/>
</dbReference>
<name>A0A2M7G387_9BACT</name>
<proteinExistence type="predicted"/>
<dbReference type="CDD" id="cd06974">
    <property type="entry name" value="TerD_like"/>
    <property type="match status" value="1"/>
</dbReference>
<dbReference type="PRINTS" id="PR01415">
    <property type="entry name" value="ANKYRIN"/>
</dbReference>
<dbReference type="SUPFAM" id="SSF48403">
    <property type="entry name" value="Ankyrin repeat"/>
    <property type="match status" value="1"/>
</dbReference>
<reference evidence="4 5" key="1">
    <citation type="submission" date="2017-09" db="EMBL/GenBank/DDBJ databases">
        <title>Depth-based differentiation of microbial function through sediment-hosted aquifers and enrichment of novel symbionts in the deep terrestrial subsurface.</title>
        <authorList>
            <person name="Probst A.J."/>
            <person name="Ladd B."/>
            <person name="Jarett J.K."/>
            <person name="Geller-Mcgrath D.E."/>
            <person name="Sieber C.M."/>
            <person name="Emerson J.B."/>
            <person name="Anantharaman K."/>
            <person name="Thomas B.C."/>
            <person name="Malmstrom R."/>
            <person name="Stieglmeier M."/>
            <person name="Klingl A."/>
            <person name="Woyke T."/>
            <person name="Ryan C.M."/>
            <person name="Banfield J.F."/>
        </authorList>
    </citation>
    <scope>NUCLEOTIDE SEQUENCE [LARGE SCALE GENOMIC DNA]</scope>
    <source>
        <strain evidence="4">CG17_big_fil_post_rev_8_21_14_2_50_48_46</strain>
    </source>
</reference>
<dbReference type="PROSITE" id="PS50297">
    <property type="entry name" value="ANK_REP_REGION"/>
    <property type="match status" value="4"/>
</dbReference>
<dbReference type="Gene3D" id="1.25.40.20">
    <property type="entry name" value="Ankyrin repeat-containing domain"/>
    <property type="match status" value="3"/>
</dbReference>
<evidence type="ECO:0000256" key="3">
    <source>
        <dbReference type="PROSITE-ProRule" id="PRU00023"/>
    </source>
</evidence>
<dbReference type="AlphaFoldDB" id="A0A2M7G387"/>
<feature type="repeat" description="ANK" evidence="3">
    <location>
        <begin position="139"/>
        <end position="171"/>
    </location>
</feature>
<protein>
    <submittedName>
        <fullName evidence="4">Uncharacterized protein</fullName>
    </submittedName>
</protein>
<evidence type="ECO:0000256" key="2">
    <source>
        <dbReference type="ARBA" id="ARBA00023043"/>
    </source>
</evidence>
<dbReference type="SMART" id="SM00248">
    <property type="entry name" value="ANK"/>
    <property type="match status" value="9"/>
</dbReference>
<comment type="caution">
    <text evidence="4">The sequence shown here is derived from an EMBL/GenBank/DDBJ whole genome shotgun (WGS) entry which is preliminary data.</text>
</comment>
<dbReference type="InterPro" id="IPR002110">
    <property type="entry name" value="Ankyrin_rpt"/>
</dbReference>